<evidence type="ECO:0000313" key="2">
    <source>
        <dbReference type="Proteomes" id="UP000283492"/>
    </source>
</evidence>
<accession>A0A413TYK2</accession>
<protein>
    <submittedName>
        <fullName evidence="1">Uncharacterized protein</fullName>
    </submittedName>
</protein>
<comment type="caution">
    <text evidence="1">The sequence shown here is derived from an EMBL/GenBank/DDBJ whole genome shotgun (WGS) entry which is preliminary data.</text>
</comment>
<name>A0A413TYK2_9FIRM</name>
<evidence type="ECO:0000313" key="1">
    <source>
        <dbReference type="EMBL" id="RHA90026.1"/>
    </source>
</evidence>
<dbReference type="RefSeq" id="WP_118580513.1">
    <property type="nucleotide sequence ID" value="NZ_CABJFX010000007.1"/>
</dbReference>
<sequence length="210" mass="24648">MILQKEFNESGYKDILVGKIASEYGIDLADIFELDQKPEELLSIFISEQRDELFFILDGDLMEINYLCDSWDDRIRVFTIINRNSKAIHKLMYNIVQLIVYSGNTPDKSREGNLLISRKIIIKGDMTKKNQIIIDDDEVIELPFHMIPVDAFAPDAEQMEQLSQLLPKDESLLELMEKKQKKVNRKEKEGVLDKSFEVQDYEKIREWLEK</sequence>
<dbReference type="Proteomes" id="UP000283492">
    <property type="component" value="Unassembled WGS sequence"/>
</dbReference>
<proteinExistence type="predicted"/>
<gene>
    <name evidence="1" type="ORF">DW914_05865</name>
</gene>
<organism evidence="1 2">
    <name type="scientific">Roseburia inulinivorans</name>
    <dbReference type="NCBI Taxonomy" id="360807"/>
    <lineage>
        <taxon>Bacteria</taxon>
        <taxon>Bacillati</taxon>
        <taxon>Bacillota</taxon>
        <taxon>Clostridia</taxon>
        <taxon>Lachnospirales</taxon>
        <taxon>Lachnospiraceae</taxon>
        <taxon>Roseburia</taxon>
    </lineage>
</organism>
<dbReference type="EMBL" id="QSFX01000007">
    <property type="protein sequence ID" value="RHA90026.1"/>
    <property type="molecule type" value="Genomic_DNA"/>
</dbReference>
<dbReference type="AlphaFoldDB" id="A0A413TYK2"/>
<reference evidence="1 2" key="1">
    <citation type="submission" date="2018-08" db="EMBL/GenBank/DDBJ databases">
        <title>A genome reference for cultivated species of the human gut microbiota.</title>
        <authorList>
            <person name="Zou Y."/>
            <person name="Xue W."/>
            <person name="Luo G."/>
        </authorList>
    </citation>
    <scope>NUCLEOTIDE SEQUENCE [LARGE SCALE GENOMIC DNA]</scope>
    <source>
        <strain evidence="1 2">AM42-1AC</strain>
    </source>
</reference>